<organism evidence="1">
    <name type="scientific">marine sediment metagenome</name>
    <dbReference type="NCBI Taxonomy" id="412755"/>
    <lineage>
        <taxon>unclassified sequences</taxon>
        <taxon>metagenomes</taxon>
        <taxon>ecological metagenomes</taxon>
    </lineage>
</organism>
<comment type="caution">
    <text evidence="1">The sequence shown here is derived from an EMBL/GenBank/DDBJ whole genome shotgun (WGS) entry which is preliminary data.</text>
</comment>
<reference evidence="1" key="1">
    <citation type="journal article" date="2014" name="Front. Microbiol.">
        <title>High frequency of phylogenetically diverse reductive dehalogenase-homologous genes in deep subseafloor sedimentary metagenomes.</title>
        <authorList>
            <person name="Kawai M."/>
            <person name="Futagami T."/>
            <person name="Toyoda A."/>
            <person name="Takaki Y."/>
            <person name="Nishi S."/>
            <person name="Hori S."/>
            <person name="Arai W."/>
            <person name="Tsubouchi T."/>
            <person name="Morono Y."/>
            <person name="Uchiyama I."/>
            <person name="Ito T."/>
            <person name="Fujiyama A."/>
            <person name="Inagaki F."/>
            <person name="Takami H."/>
        </authorList>
    </citation>
    <scope>NUCLEOTIDE SEQUENCE</scope>
    <source>
        <strain evidence="1">Expedition CK06-06</strain>
    </source>
</reference>
<proteinExistence type="predicted"/>
<protein>
    <submittedName>
        <fullName evidence="1">Uncharacterized protein</fullName>
    </submittedName>
</protein>
<dbReference type="AlphaFoldDB" id="X1HMD0"/>
<name>X1HMD0_9ZZZZ</name>
<sequence>SKKTKAPDLVAFRYKYILVFEAKVRAKNLFSKTNNKYSDYECVSFLINSKSAKDEIKENAERMMSLLKIEAPNNIEVIGGLIAGDDFSDHLHKIKEKELLLLYVDAETESVTIFQNKVGI</sequence>
<evidence type="ECO:0000313" key="1">
    <source>
        <dbReference type="EMBL" id="GAH70642.1"/>
    </source>
</evidence>
<dbReference type="EMBL" id="BARU01027121">
    <property type="protein sequence ID" value="GAH70642.1"/>
    <property type="molecule type" value="Genomic_DNA"/>
</dbReference>
<gene>
    <name evidence="1" type="ORF">S03H2_43472</name>
</gene>
<feature type="non-terminal residue" evidence="1">
    <location>
        <position position="1"/>
    </location>
</feature>
<accession>X1HMD0</accession>